<sequence length="416" mass="47789">VALLRAVDCGEVGTIAMYSQKIIEAQQGRLEKRLGFKLIRYPLDKVEAWVAHLDKAQAQKRDLTPEEDRFILNETLLSTIDYLYHAERYHIIEQDAMEGGGLARFKPWESQKIILRKLAEWQEEDYDRLARKEIAIGVLIAIHKARQLGATAIGRSLLMHRLTTAKNVRGISASVDEDKKMELYTRDKTILDNLPWWLKPSAKYDEKGEHIHFEGLGSKILYQTGSQKSGVGQGRQFDISHLTECASWPYPLTIENDFYPTIPQAATTLCILESTAQGRGNWWHDFTERIRIKGSARWRYLFIPWYAEERKYRRTPPSGWKPSDLSILHAKKVHETSPTYVGKAVMLKPNQLYWWESERGDAVKRGTLNIFLTNFAATPEESFQHTTVSAFAPEVLEKLRLQTAMGKPYDVRLGGL</sequence>
<evidence type="ECO:0000313" key="1">
    <source>
        <dbReference type="EMBL" id="KKL78450.1"/>
    </source>
</evidence>
<proteinExistence type="predicted"/>
<name>A0A0F9H9U0_9ZZZZ</name>
<protein>
    <submittedName>
        <fullName evidence="1">Uncharacterized protein</fullName>
    </submittedName>
</protein>
<organism evidence="1">
    <name type="scientific">marine sediment metagenome</name>
    <dbReference type="NCBI Taxonomy" id="412755"/>
    <lineage>
        <taxon>unclassified sequences</taxon>
        <taxon>metagenomes</taxon>
        <taxon>ecological metagenomes</taxon>
    </lineage>
</organism>
<feature type="non-terminal residue" evidence="1">
    <location>
        <position position="1"/>
    </location>
</feature>
<dbReference type="AlphaFoldDB" id="A0A0F9H9U0"/>
<comment type="caution">
    <text evidence="1">The sequence shown here is derived from an EMBL/GenBank/DDBJ whole genome shotgun (WGS) entry which is preliminary data.</text>
</comment>
<gene>
    <name evidence="1" type="ORF">LCGC14_2024700</name>
</gene>
<dbReference type="EMBL" id="LAZR01023450">
    <property type="protein sequence ID" value="KKL78450.1"/>
    <property type="molecule type" value="Genomic_DNA"/>
</dbReference>
<dbReference type="InterPro" id="IPR027417">
    <property type="entry name" value="P-loop_NTPase"/>
</dbReference>
<accession>A0A0F9H9U0</accession>
<reference evidence="1" key="1">
    <citation type="journal article" date="2015" name="Nature">
        <title>Complex archaea that bridge the gap between prokaryotes and eukaryotes.</title>
        <authorList>
            <person name="Spang A."/>
            <person name="Saw J.H."/>
            <person name="Jorgensen S.L."/>
            <person name="Zaremba-Niedzwiedzka K."/>
            <person name="Martijn J."/>
            <person name="Lind A.E."/>
            <person name="van Eijk R."/>
            <person name="Schleper C."/>
            <person name="Guy L."/>
            <person name="Ettema T.J."/>
        </authorList>
    </citation>
    <scope>NUCLEOTIDE SEQUENCE</scope>
</reference>
<dbReference type="Gene3D" id="3.40.50.300">
    <property type="entry name" value="P-loop containing nucleotide triphosphate hydrolases"/>
    <property type="match status" value="1"/>
</dbReference>